<dbReference type="PANTHER" id="PTHR37817:SF1">
    <property type="entry name" value="N-ACETYLTRANSFERASE EIS"/>
    <property type="match status" value="1"/>
</dbReference>
<comment type="caution">
    <text evidence="2">The sequence shown here is derived from an EMBL/GenBank/DDBJ whole genome shotgun (WGS) entry which is preliminary data.</text>
</comment>
<gene>
    <name evidence="2" type="ORF">B1R32_10649</name>
</gene>
<evidence type="ECO:0000313" key="3">
    <source>
        <dbReference type="Proteomes" id="UP000237684"/>
    </source>
</evidence>
<protein>
    <submittedName>
        <fullName evidence="2">Acetyltransferase (GNAT) domain-containing protein</fullName>
    </submittedName>
</protein>
<evidence type="ECO:0000313" key="2">
    <source>
        <dbReference type="EMBL" id="PQV64205.1"/>
    </source>
</evidence>
<dbReference type="InParanoid" id="A0A2S8STS5"/>
<organism evidence="2 3">
    <name type="scientific">Abditibacterium utsteinense</name>
    <dbReference type="NCBI Taxonomy" id="1960156"/>
    <lineage>
        <taxon>Bacteria</taxon>
        <taxon>Pseudomonadati</taxon>
        <taxon>Abditibacteriota</taxon>
        <taxon>Abditibacteriia</taxon>
        <taxon>Abditibacteriales</taxon>
        <taxon>Abditibacteriaceae</taxon>
        <taxon>Abditibacterium</taxon>
    </lineage>
</organism>
<dbReference type="Pfam" id="PF13527">
    <property type="entry name" value="Acetyltransf_9"/>
    <property type="match status" value="1"/>
</dbReference>
<dbReference type="Gene3D" id="3.40.630.30">
    <property type="match status" value="1"/>
</dbReference>
<dbReference type="GO" id="GO:0034069">
    <property type="term" value="F:aminoglycoside N-acetyltransferase activity"/>
    <property type="evidence" value="ECO:0007669"/>
    <property type="project" value="TreeGrafter"/>
</dbReference>
<dbReference type="CDD" id="cd04301">
    <property type="entry name" value="NAT_SF"/>
    <property type="match status" value="1"/>
</dbReference>
<sequence>MKITTARPEDLAEILPFLDTAYGFAPGFFGERLASQWNSEGVDWSGVFIIRGENGALASLVRFWEMDLVQAGRPVVCGGIGSVSTASDARGQGAMSALMHHALQEMKRRAYPLAILWGDRFRYAPFGFESAGRALQFEVTSKGLRRCGIDPLESEEFGDDVLARIEAVRARMPFHRRRHKSEISRLYRTSTRQVFAATKNEELQSAIGDFGFLVLDEGRVVEWGGDAETVLRLAAFTAQQNIADTWSFSLPDGVAAPPLLQKTMTNWSINSGWCRAAILDLPATLHAFQMENSLDVFARYTPSEQVWRLFGRPDAPRNLWMSPIDTI</sequence>
<dbReference type="OrthoDB" id="2063981at2"/>
<dbReference type="RefSeq" id="WP_105483347.1">
    <property type="nucleotide sequence ID" value="NZ_NIGF01000006.1"/>
</dbReference>
<evidence type="ECO:0000259" key="1">
    <source>
        <dbReference type="PROSITE" id="PS51186"/>
    </source>
</evidence>
<dbReference type="InterPro" id="IPR016181">
    <property type="entry name" value="Acyl_CoA_acyltransferase"/>
</dbReference>
<keyword evidence="2" id="KW-0808">Transferase</keyword>
<dbReference type="EMBL" id="NIGF01000006">
    <property type="protein sequence ID" value="PQV64205.1"/>
    <property type="molecule type" value="Genomic_DNA"/>
</dbReference>
<dbReference type="PANTHER" id="PTHR37817">
    <property type="entry name" value="N-ACETYLTRANSFERASE EIS"/>
    <property type="match status" value="1"/>
</dbReference>
<keyword evidence="3" id="KW-1185">Reference proteome</keyword>
<dbReference type="InterPro" id="IPR051554">
    <property type="entry name" value="Acetyltransferase_Eis"/>
</dbReference>
<dbReference type="GO" id="GO:0030649">
    <property type="term" value="P:aminoglycoside antibiotic catabolic process"/>
    <property type="evidence" value="ECO:0007669"/>
    <property type="project" value="TreeGrafter"/>
</dbReference>
<dbReference type="InterPro" id="IPR000182">
    <property type="entry name" value="GNAT_dom"/>
</dbReference>
<proteinExistence type="predicted"/>
<dbReference type="SUPFAM" id="SSF55729">
    <property type="entry name" value="Acyl-CoA N-acyltransferases (Nat)"/>
    <property type="match status" value="1"/>
</dbReference>
<name>A0A2S8STS5_9BACT</name>
<dbReference type="AlphaFoldDB" id="A0A2S8STS5"/>
<feature type="domain" description="N-acetyltransferase" evidence="1">
    <location>
        <begin position="1"/>
        <end position="145"/>
    </location>
</feature>
<accession>A0A2S8STS5</accession>
<dbReference type="PROSITE" id="PS51186">
    <property type="entry name" value="GNAT"/>
    <property type="match status" value="1"/>
</dbReference>
<dbReference type="Proteomes" id="UP000237684">
    <property type="component" value="Unassembled WGS sequence"/>
</dbReference>
<reference evidence="2 3" key="1">
    <citation type="journal article" date="2018" name="Syst. Appl. Microbiol.">
        <title>Abditibacterium utsteinense sp. nov., the first cultivated member of candidate phylum FBP, isolated from ice-free Antarctic soil samples.</title>
        <authorList>
            <person name="Tahon G."/>
            <person name="Tytgat B."/>
            <person name="Lebbe L."/>
            <person name="Carlier A."/>
            <person name="Willems A."/>
        </authorList>
    </citation>
    <scope>NUCLEOTIDE SEQUENCE [LARGE SCALE GENOMIC DNA]</scope>
    <source>
        <strain evidence="2 3">LMG 29911</strain>
    </source>
</reference>